<dbReference type="InterPro" id="IPR004146">
    <property type="entry name" value="DC1"/>
</dbReference>
<dbReference type="InterPro" id="IPR046349">
    <property type="entry name" value="C1-like_sf"/>
</dbReference>
<reference evidence="6" key="1">
    <citation type="submission" date="2020-03" db="EMBL/GenBank/DDBJ databases">
        <title>Castanea mollissima Vanexum genome sequencing.</title>
        <authorList>
            <person name="Staton M."/>
        </authorList>
    </citation>
    <scope>NUCLEOTIDE SEQUENCE</scope>
    <source>
        <tissue evidence="6">Leaf</tissue>
    </source>
</reference>
<gene>
    <name evidence="6" type="ORF">CMV_000295</name>
</gene>
<dbReference type="GO" id="GO:0046872">
    <property type="term" value="F:metal ion binding"/>
    <property type="evidence" value="ECO:0007669"/>
    <property type="project" value="UniProtKB-KW"/>
</dbReference>
<dbReference type="AlphaFoldDB" id="A0A8J4RMQ0"/>
<evidence type="ECO:0000256" key="3">
    <source>
        <dbReference type="ARBA" id="ARBA00022833"/>
    </source>
</evidence>
<evidence type="ECO:0000256" key="4">
    <source>
        <dbReference type="SAM" id="MobiDB-lite"/>
    </source>
</evidence>
<dbReference type="PANTHER" id="PTHR46288">
    <property type="entry name" value="PHORBOL-ESTER/DAG-TYPE DOMAIN-CONTAINING PROTEIN"/>
    <property type="match status" value="1"/>
</dbReference>
<keyword evidence="2" id="KW-0677">Repeat</keyword>
<dbReference type="OrthoDB" id="1877533at2759"/>
<proteinExistence type="predicted"/>
<dbReference type="EMBL" id="JRKL02000014">
    <property type="protein sequence ID" value="KAF3976521.1"/>
    <property type="molecule type" value="Genomic_DNA"/>
</dbReference>
<name>A0A8J4RMQ0_9ROSI</name>
<keyword evidence="3" id="KW-0862">Zinc</keyword>
<sequence length="349" mass="38153">MSLILQLHKPIQRDQKKKEEGEKVSYMGLMNGQPEPEIHHFSHQHPLQLSNYLPQQTLNLALCSGCKLGASGSIYCCTFCSYFLHISCSRLPQQITHPFDQNHILSLLPKPLYPEGLFNCDACGKEGNSFSYHCGLCNIDLHTTCASMPLMLSHQSHYHQLNLTFSSPDDSKSFSCDICMEQLGVKQWRYRCSLCDFDAHLGCATENPRPPLTQNCIVPASPHYQVLGNQSQTGPFMQNYMAPRAGPQFQTRYPVQNHVNYAHQGSYGSVGPIGSRPRNGMLNQAIKGISESLGQTLVQGLLGGGSGSNGIMNTSGGDGSASEGGIFWGSTDNSGGIDGTDSYQGYSSF</sequence>
<organism evidence="6 7">
    <name type="scientific">Castanea mollissima</name>
    <name type="common">Chinese chestnut</name>
    <dbReference type="NCBI Taxonomy" id="60419"/>
    <lineage>
        <taxon>Eukaryota</taxon>
        <taxon>Viridiplantae</taxon>
        <taxon>Streptophyta</taxon>
        <taxon>Embryophyta</taxon>
        <taxon>Tracheophyta</taxon>
        <taxon>Spermatophyta</taxon>
        <taxon>Magnoliopsida</taxon>
        <taxon>eudicotyledons</taxon>
        <taxon>Gunneridae</taxon>
        <taxon>Pentapetalae</taxon>
        <taxon>rosids</taxon>
        <taxon>fabids</taxon>
        <taxon>Fagales</taxon>
        <taxon>Fagaceae</taxon>
        <taxon>Castanea</taxon>
    </lineage>
</organism>
<protein>
    <recommendedName>
        <fullName evidence="5">Phorbol-ester/DAG-type domain-containing protein</fullName>
    </recommendedName>
</protein>
<evidence type="ECO:0000313" key="7">
    <source>
        <dbReference type="Proteomes" id="UP000737018"/>
    </source>
</evidence>
<evidence type="ECO:0000256" key="1">
    <source>
        <dbReference type="ARBA" id="ARBA00022723"/>
    </source>
</evidence>
<keyword evidence="7" id="KW-1185">Reference proteome</keyword>
<feature type="domain" description="Phorbol-ester/DAG-type" evidence="5">
    <location>
        <begin position="158"/>
        <end position="216"/>
    </location>
</feature>
<evidence type="ECO:0000313" key="6">
    <source>
        <dbReference type="EMBL" id="KAF3976521.1"/>
    </source>
</evidence>
<evidence type="ECO:0000256" key="2">
    <source>
        <dbReference type="ARBA" id="ARBA00022737"/>
    </source>
</evidence>
<dbReference type="PROSITE" id="PS50081">
    <property type="entry name" value="ZF_DAG_PE_2"/>
    <property type="match status" value="1"/>
</dbReference>
<feature type="region of interest" description="Disordered" evidence="4">
    <location>
        <begin position="314"/>
        <end position="349"/>
    </location>
</feature>
<keyword evidence="1" id="KW-0479">Metal-binding</keyword>
<evidence type="ECO:0000259" key="5">
    <source>
        <dbReference type="PROSITE" id="PS50081"/>
    </source>
</evidence>
<comment type="caution">
    <text evidence="6">The sequence shown here is derived from an EMBL/GenBank/DDBJ whole genome shotgun (WGS) entry which is preliminary data.</text>
</comment>
<dbReference type="InterPro" id="IPR002219">
    <property type="entry name" value="PKC_DAG/PE"/>
</dbReference>
<dbReference type="PANTHER" id="PTHR46288:SF83">
    <property type="entry name" value="CYSTEINE_HISTIDINE-RICH C1 DOMAIN FAMILY PROTEIN"/>
    <property type="match status" value="1"/>
</dbReference>
<accession>A0A8J4RMQ0</accession>
<dbReference type="Proteomes" id="UP000737018">
    <property type="component" value="Unassembled WGS sequence"/>
</dbReference>
<dbReference type="SUPFAM" id="SSF57889">
    <property type="entry name" value="Cysteine-rich domain"/>
    <property type="match status" value="2"/>
</dbReference>
<dbReference type="Pfam" id="PF03107">
    <property type="entry name" value="C1_2"/>
    <property type="match status" value="3"/>
</dbReference>